<dbReference type="AlphaFoldDB" id="A0A916YHH2"/>
<dbReference type="Gene3D" id="1.10.1530.10">
    <property type="match status" value="1"/>
</dbReference>
<dbReference type="Gene3D" id="3.30.1370.60">
    <property type="entry name" value="Hypothetical oxidoreductase yiak, domain 2"/>
    <property type="match status" value="1"/>
</dbReference>
<dbReference type="EMBL" id="BMKK01000001">
    <property type="protein sequence ID" value="GGD44806.1"/>
    <property type="molecule type" value="Genomic_DNA"/>
</dbReference>
<dbReference type="InterPro" id="IPR043143">
    <property type="entry name" value="Mal/L-sulf/L-lact_DH-like_NADP"/>
</dbReference>
<keyword evidence="1" id="KW-0560">Oxidoreductase</keyword>
<dbReference type="RefSeq" id="WP_188764527.1">
    <property type="nucleotide sequence ID" value="NZ_BMKK01000001.1"/>
</dbReference>
<dbReference type="InterPro" id="IPR003767">
    <property type="entry name" value="Malate/L-lactate_DH-like"/>
</dbReference>
<comment type="caution">
    <text evidence="2">The sequence shown here is derived from an EMBL/GenBank/DDBJ whole genome shotgun (WGS) entry which is preliminary data.</text>
</comment>
<name>A0A916YHH2_9BACT</name>
<sequence>MTAESNTLTISKDTMQSTFEGILLNNGFSASKAKVCAEIFTVNSLDGIYTHGVNRFPRFIKYLKGGFVKPDAEPSLVSKFGGIEQWDGNLGPGPLNAIHATERAMSLATENGIGCVGLANTNHWMRGGTYGWQAAKAGFVFIGWTNTIANMPAWGATDAKLGNNPLVMALPYENEAIVLDMAMSQYSFGAMELAAMKGEKLSVIGGFDTEGNLTDDPGAILKSWRSMPVGYWKGAGLSLLLDILSAVLSGGLSTHEISKEEIEYRLSQVYIAIDIKKLGNHSAISAAVGQIIEDYHQSNSISEGKKITFPGERVLNTREKNTANGIPVLKNVWEEILSL</sequence>
<dbReference type="InterPro" id="IPR043144">
    <property type="entry name" value="Mal/L-sulf/L-lact_DH-like_ah"/>
</dbReference>
<evidence type="ECO:0000313" key="2">
    <source>
        <dbReference type="EMBL" id="GGD44806.1"/>
    </source>
</evidence>
<protein>
    <submittedName>
        <fullName evidence="2">2,3-diketo-L-gulonate reductase</fullName>
    </submittedName>
</protein>
<gene>
    <name evidence="2" type="primary">dlgD</name>
    <name evidence="2" type="ORF">GCM10011514_06030</name>
</gene>
<organism evidence="2 3">
    <name type="scientific">Emticicia aquatilis</name>
    <dbReference type="NCBI Taxonomy" id="1537369"/>
    <lineage>
        <taxon>Bacteria</taxon>
        <taxon>Pseudomonadati</taxon>
        <taxon>Bacteroidota</taxon>
        <taxon>Cytophagia</taxon>
        <taxon>Cytophagales</taxon>
        <taxon>Leadbetterellaceae</taxon>
        <taxon>Emticicia</taxon>
    </lineage>
</organism>
<dbReference type="InterPro" id="IPR036111">
    <property type="entry name" value="Mal/L-sulfo/L-lacto_DH-like_sf"/>
</dbReference>
<dbReference type="SUPFAM" id="SSF89733">
    <property type="entry name" value="L-sulfolactate dehydrogenase-like"/>
    <property type="match status" value="1"/>
</dbReference>
<dbReference type="NCBIfam" id="NF009750">
    <property type="entry name" value="PRK13260.1"/>
    <property type="match status" value="1"/>
</dbReference>
<proteinExistence type="predicted"/>
<dbReference type="PANTHER" id="PTHR11091:SF3">
    <property type="entry name" value="2,3-DIKETO-L-GULONATE REDUCTASE"/>
    <property type="match status" value="1"/>
</dbReference>
<dbReference type="PANTHER" id="PTHR11091">
    <property type="entry name" value="OXIDOREDUCTASE-RELATED"/>
    <property type="match status" value="1"/>
</dbReference>
<evidence type="ECO:0000256" key="1">
    <source>
        <dbReference type="ARBA" id="ARBA00023002"/>
    </source>
</evidence>
<keyword evidence="3" id="KW-1185">Reference proteome</keyword>
<dbReference type="Proteomes" id="UP000609064">
    <property type="component" value="Unassembled WGS sequence"/>
</dbReference>
<reference evidence="2" key="1">
    <citation type="journal article" date="2014" name="Int. J. Syst. Evol. Microbiol.">
        <title>Complete genome sequence of Corynebacterium casei LMG S-19264T (=DSM 44701T), isolated from a smear-ripened cheese.</title>
        <authorList>
            <consortium name="US DOE Joint Genome Institute (JGI-PGF)"/>
            <person name="Walter F."/>
            <person name="Albersmeier A."/>
            <person name="Kalinowski J."/>
            <person name="Ruckert C."/>
        </authorList>
    </citation>
    <scope>NUCLEOTIDE SEQUENCE</scope>
    <source>
        <strain evidence="2">CGMCC 1.15958</strain>
    </source>
</reference>
<dbReference type="Pfam" id="PF02615">
    <property type="entry name" value="Ldh_2"/>
    <property type="match status" value="1"/>
</dbReference>
<reference evidence="2" key="2">
    <citation type="submission" date="2020-09" db="EMBL/GenBank/DDBJ databases">
        <authorList>
            <person name="Sun Q."/>
            <person name="Zhou Y."/>
        </authorList>
    </citation>
    <scope>NUCLEOTIDE SEQUENCE</scope>
    <source>
        <strain evidence="2">CGMCC 1.15958</strain>
    </source>
</reference>
<accession>A0A916YHH2</accession>
<dbReference type="GO" id="GO:0016491">
    <property type="term" value="F:oxidoreductase activity"/>
    <property type="evidence" value="ECO:0007669"/>
    <property type="project" value="UniProtKB-KW"/>
</dbReference>
<evidence type="ECO:0000313" key="3">
    <source>
        <dbReference type="Proteomes" id="UP000609064"/>
    </source>
</evidence>